<dbReference type="Ensembl" id="ENSFALT00000003286.2">
    <property type="protein sequence ID" value="ENSFALP00000003273.1"/>
    <property type="gene ID" value="ENSFALG00000003144.2"/>
</dbReference>
<reference evidence="3" key="3">
    <citation type="submission" date="2025-09" db="UniProtKB">
        <authorList>
            <consortium name="Ensembl"/>
        </authorList>
    </citation>
    <scope>IDENTIFICATION</scope>
</reference>
<evidence type="ECO:0000313" key="4">
    <source>
        <dbReference type="Proteomes" id="UP000016665"/>
    </source>
</evidence>
<name>U3JKG9_FICAL</name>
<dbReference type="GO" id="GO:0051604">
    <property type="term" value="P:protein maturation"/>
    <property type="evidence" value="ECO:0007669"/>
    <property type="project" value="InterPro"/>
</dbReference>
<keyword evidence="1" id="KW-0472">Membrane</keyword>
<feature type="transmembrane region" description="Helical" evidence="1">
    <location>
        <begin position="45"/>
        <end position="66"/>
    </location>
</feature>
<dbReference type="Proteomes" id="UP000016665">
    <property type="component" value="Chromosome 14"/>
</dbReference>
<protein>
    <submittedName>
        <fullName evidence="3">Lipase maturation factor 1</fullName>
    </submittedName>
</protein>
<dbReference type="AlphaFoldDB" id="U3JKG9"/>
<evidence type="ECO:0000256" key="1">
    <source>
        <dbReference type="SAM" id="Phobius"/>
    </source>
</evidence>
<proteinExistence type="predicted"/>
<reference evidence="3" key="2">
    <citation type="submission" date="2025-08" db="UniProtKB">
        <authorList>
            <consortium name="Ensembl"/>
        </authorList>
    </citation>
    <scope>IDENTIFICATION</scope>
</reference>
<feature type="domain" description="Lipase maturation factor 1/2 C-terminal" evidence="2">
    <location>
        <begin position="81"/>
        <end position="224"/>
    </location>
</feature>
<organism evidence="3 4">
    <name type="scientific">Ficedula albicollis</name>
    <name type="common">Collared flycatcher</name>
    <name type="synonym">Muscicapa albicollis</name>
    <dbReference type="NCBI Taxonomy" id="59894"/>
    <lineage>
        <taxon>Eukaryota</taxon>
        <taxon>Metazoa</taxon>
        <taxon>Chordata</taxon>
        <taxon>Craniata</taxon>
        <taxon>Vertebrata</taxon>
        <taxon>Euteleostomi</taxon>
        <taxon>Archelosauria</taxon>
        <taxon>Archosauria</taxon>
        <taxon>Dinosauria</taxon>
        <taxon>Saurischia</taxon>
        <taxon>Theropoda</taxon>
        <taxon>Coelurosauria</taxon>
        <taxon>Aves</taxon>
        <taxon>Neognathae</taxon>
        <taxon>Neoaves</taxon>
        <taxon>Telluraves</taxon>
        <taxon>Australaves</taxon>
        <taxon>Passeriformes</taxon>
        <taxon>Muscicapidae</taxon>
        <taxon>Ficedula</taxon>
    </lineage>
</organism>
<dbReference type="InterPro" id="IPR057433">
    <property type="entry name" value="LMF1/2_C"/>
</dbReference>
<sequence length="246" mass="28485">MVPSIACFDDASLGLLFGAGLRERAARLRLPGTRRVSLGSCVRRVLNISLGLLIAYLSIPVILNLLNSRQVMNTSFNPLRIVNTYGAFGSITKERTEVILQGTSSLDPNDPTAVWEEFEFKCKPGDLRRRPCLISPYHYRLDWLMWFAAFQTYEQNEWIIHLAGKLLAQEEEIMSLLATNPFAGRDPPRWIRGEHFRYKFSQPWGKHASDGKWWIRKRIGPYFPPVNLQGLKRFFEDRNWPYPLKD</sequence>
<evidence type="ECO:0000259" key="2">
    <source>
        <dbReference type="Pfam" id="PF25179"/>
    </source>
</evidence>
<dbReference type="GO" id="GO:0005789">
    <property type="term" value="C:endoplasmic reticulum membrane"/>
    <property type="evidence" value="ECO:0007669"/>
    <property type="project" value="TreeGrafter"/>
</dbReference>
<keyword evidence="1" id="KW-1133">Transmembrane helix</keyword>
<gene>
    <name evidence="3" type="primary">LMF1</name>
</gene>
<evidence type="ECO:0000313" key="3">
    <source>
        <dbReference type="Ensembl" id="ENSFALP00000003273.1"/>
    </source>
</evidence>
<reference evidence="3 4" key="1">
    <citation type="journal article" date="2012" name="Nature">
        <title>The genomic landscape of species divergence in Ficedula flycatchers.</title>
        <authorList>
            <person name="Ellegren H."/>
            <person name="Smeds L."/>
            <person name="Burri R."/>
            <person name="Olason P.I."/>
            <person name="Backstrom N."/>
            <person name="Kawakami T."/>
            <person name="Kunstner A."/>
            <person name="Makinen H."/>
            <person name="Nadachowska-Brzyska K."/>
            <person name="Qvarnstrom A."/>
            <person name="Uebbing S."/>
            <person name="Wolf J.B."/>
        </authorList>
    </citation>
    <scope>NUCLEOTIDE SEQUENCE [LARGE SCALE GENOMIC DNA]</scope>
</reference>
<dbReference type="Pfam" id="PF25179">
    <property type="entry name" value="LMF1_C"/>
    <property type="match status" value="1"/>
</dbReference>
<dbReference type="GeneTree" id="ENSGT00530000063702"/>
<dbReference type="HOGENOM" id="CLU_073238_0_0_1"/>
<dbReference type="PANTHER" id="PTHR14463:SF10">
    <property type="entry name" value="LIPASE MATURATION FACTOR 1"/>
    <property type="match status" value="1"/>
</dbReference>
<dbReference type="InterPro" id="IPR009613">
    <property type="entry name" value="LMF"/>
</dbReference>
<dbReference type="OMA" id="WIRAEHF"/>
<dbReference type="PANTHER" id="PTHR14463">
    <property type="entry name" value="LIPASE MATURATION FACTOR"/>
    <property type="match status" value="1"/>
</dbReference>
<keyword evidence="1" id="KW-0812">Transmembrane</keyword>
<accession>U3JKG9</accession>
<dbReference type="eggNOG" id="ENOG502QT4H">
    <property type="taxonomic scope" value="Eukaryota"/>
</dbReference>
<keyword evidence="4" id="KW-1185">Reference proteome</keyword>
<dbReference type="STRING" id="59894.ENSFALP00000003273"/>